<name>A0ABP1G1D1_9CHLO</name>
<dbReference type="Proteomes" id="UP001497392">
    <property type="component" value="Unassembled WGS sequence"/>
</dbReference>
<accession>A0ABP1G1D1</accession>
<sequence length="491" mass="53375">MPAFVVTVTRETFVPRYLLPSASVILKITEVIKVNLLPDEPGTRSVTFSLERAHDATSIIENLESLRGDGALESLKGGGGGGGGIVPSSYNIGGGEYNYIRPMPEENPPEQLKDMLQEFVRDAIQHSQDTKTGQDKPESLYASMKEGTTVLEGISLRDFHAMVSKSLDTAMAELGYADGSGESYATASDSEQSADGEDEPDDEPEDESEDEPEDEPEYELEIGSESEHDSENGITTFPSASPADVGRAGMYFGFTVLDGRSVEQLPRPPMVDTPECDEFPSDTASPALADFFSSQLRKMHVPIKEDGGFYVLDLRAFDNLLQVYVDGHKFRGGIHAAVVPYGVAEISAPSHLRVAFLHWQDVEAMDASAAQSPQGSSGKGSNMQLGDHGPQAIFALLAGVAWNEVPMDLVAKDGHEYTLYRFRELNLLKYGNLSAREALYATAESLKEHKDLKAKVGWPRKAVLTRGNLAPLTLAHRTFKKKLARAGVGLF</sequence>
<gene>
    <name evidence="2" type="primary">g7234</name>
    <name evidence="2" type="ORF">VP750_LOCUS6194</name>
</gene>
<evidence type="ECO:0000313" key="3">
    <source>
        <dbReference type="Proteomes" id="UP001497392"/>
    </source>
</evidence>
<feature type="region of interest" description="Disordered" evidence="1">
    <location>
        <begin position="180"/>
        <end position="241"/>
    </location>
</feature>
<proteinExistence type="predicted"/>
<keyword evidence="3" id="KW-1185">Reference proteome</keyword>
<feature type="compositionally biased region" description="Acidic residues" evidence="1">
    <location>
        <begin position="192"/>
        <end position="224"/>
    </location>
</feature>
<dbReference type="EMBL" id="CAXHTA020000011">
    <property type="protein sequence ID" value="CAL5224535.1"/>
    <property type="molecule type" value="Genomic_DNA"/>
</dbReference>
<comment type="caution">
    <text evidence="2">The sequence shown here is derived from an EMBL/GenBank/DDBJ whole genome shotgun (WGS) entry which is preliminary data.</text>
</comment>
<evidence type="ECO:0000313" key="2">
    <source>
        <dbReference type="EMBL" id="CAL5224535.1"/>
    </source>
</evidence>
<protein>
    <submittedName>
        <fullName evidence="2">G7234 protein</fullName>
    </submittedName>
</protein>
<reference evidence="2 3" key="1">
    <citation type="submission" date="2024-06" db="EMBL/GenBank/DDBJ databases">
        <authorList>
            <person name="Kraege A."/>
            <person name="Thomma B."/>
        </authorList>
    </citation>
    <scope>NUCLEOTIDE SEQUENCE [LARGE SCALE GENOMIC DNA]</scope>
</reference>
<evidence type="ECO:0000256" key="1">
    <source>
        <dbReference type="SAM" id="MobiDB-lite"/>
    </source>
</evidence>
<organism evidence="2 3">
    <name type="scientific">Coccomyxa viridis</name>
    <dbReference type="NCBI Taxonomy" id="1274662"/>
    <lineage>
        <taxon>Eukaryota</taxon>
        <taxon>Viridiplantae</taxon>
        <taxon>Chlorophyta</taxon>
        <taxon>core chlorophytes</taxon>
        <taxon>Trebouxiophyceae</taxon>
        <taxon>Trebouxiophyceae incertae sedis</taxon>
        <taxon>Coccomyxaceae</taxon>
        <taxon>Coccomyxa</taxon>
    </lineage>
</organism>